<dbReference type="Proteomes" id="UP001057375">
    <property type="component" value="Unassembled WGS sequence"/>
</dbReference>
<feature type="coiled-coil region" evidence="1">
    <location>
        <begin position="41"/>
        <end position="90"/>
    </location>
</feature>
<proteinExistence type="predicted"/>
<organism evidence="2 3">
    <name type="scientific">Aduncisulcus paluster</name>
    <dbReference type="NCBI Taxonomy" id="2918883"/>
    <lineage>
        <taxon>Eukaryota</taxon>
        <taxon>Metamonada</taxon>
        <taxon>Carpediemonas-like organisms</taxon>
        <taxon>Aduncisulcus</taxon>
    </lineage>
</organism>
<reference evidence="2" key="1">
    <citation type="submission" date="2022-03" db="EMBL/GenBank/DDBJ databases">
        <title>Draft genome sequence of Aduncisulcus paluster, a free-living microaerophilic Fornicata.</title>
        <authorList>
            <person name="Yuyama I."/>
            <person name="Kume K."/>
            <person name="Tamura T."/>
            <person name="Inagaki Y."/>
            <person name="Hashimoto T."/>
        </authorList>
    </citation>
    <scope>NUCLEOTIDE SEQUENCE</scope>
    <source>
        <strain evidence="2">NY0171</strain>
    </source>
</reference>
<evidence type="ECO:0000313" key="2">
    <source>
        <dbReference type="EMBL" id="GKT36536.1"/>
    </source>
</evidence>
<keyword evidence="1" id="KW-0175">Coiled coil</keyword>
<dbReference type="SUPFAM" id="SSF160904">
    <property type="entry name" value="Jann2411-like"/>
    <property type="match status" value="1"/>
</dbReference>
<keyword evidence="3" id="KW-1185">Reference proteome</keyword>
<feature type="non-terminal residue" evidence="2">
    <location>
        <position position="188"/>
    </location>
</feature>
<protein>
    <submittedName>
        <fullName evidence="2">Uncharacterized protein</fullName>
    </submittedName>
</protein>
<evidence type="ECO:0000256" key="1">
    <source>
        <dbReference type="SAM" id="Coils"/>
    </source>
</evidence>
<comment type="caution">
    <text evidence="2">The sequence shown here is derived from an EMBL/GenBank/DDBJ whole genome shotgun (WGS) entry which is preliminary data.</text>
</comment>
<dbReference type="EMBL" id="BQXS01011248">
    <property type="protein sequence ID" value="GKT36536.1"/>
    <property type="molecule type" value="Genomic_DNA"/>
</dbReference>
<sequence length="188" mass="21241">MESVRHCLQPGCQSKFSSKKTSKRYCSTACQKKAKGQRSYTRKLKEKRQQLLKKIEKYKDRRDSESFSQFTQIENEITSLNGKIADLEAAIGIAEVVSLCPIHSSLRTGSLSENQTRLLEATAHQESHLEHEKHCLHDHSHPDKSSKCIACTTIGAPMSVMAASLRLISKEQALDRLEAFFRYSGIED</sequence>
<evidence type="ECO:0000313" key="3">
    <source>
        <dbReference type="Proteomes" id="UP001057375"/>
    </source>
</evidence>
<gene>
    <name evidence="2" type="ORF">ADUPG1_009485</name>
</gene>
<name>A0ABQ5KVR9_9EUKA</name>
<accession>A0ABQ5KVR9</accession>
<dbReference type="InterPro" id="IPR023286">
    <property type="entry name" value="ABATE_dom_sf"/>
</dbReference>